<dbReference type="OrthoDB" id="425949at2"/>
<reference evidence="2 3" key="1">
    <citation type="submission" date="2016-11" db="EMBL/GenBank/DDBJ databases">
        <title>Draft Genome Sequences of Nine Cyanobacterial Strains from Diverse Habitats.</title>
        <authorList>
            <person name="Zhu T."/>
            <person name="Hou S."/>
            <person name="Lu X."/>
            <person name="Hess W.R."/>
        </authorList>
    </citation>
    <scope>NUCLEOTIDE SEQUENCE [LARGE SCALE GENOMIC DNA]</scope>
    <source>
        <strain evidence="2 3">5.2 s.c.1</strain>
    </source>
</reference>
<keyword evidence="1" id="KW-0812">Transmembrane</keyword>
<evidence type="ECO:0000256" key="1">
    <source>
        <dbReference type="SAM" id="Phobius"/>
    </source>
</evidence>
<protein>
    <submittedName>
        <fullName evidence="2">Uncharacterized protein</fullName>
    </submittedName>
</protein>
<dbReference type="Proteomes" id="UP000185984">
    <property type="component" value="Unassembled WGS sequence"/>
</dbReference>
<keyword evidence="1" id="KW-0472">Membrane</keyword>
<evidence type="ECO:0000313" key="3">
    <source>
        <dbReference type="Proteomes" id="UP000185984"/>
    </source>
</evidence>
<feature type="transmembrane region" description="Helical" evidence="1">
    <location>
        <begin position="33"/>
        <end position="66"/>
    </location>
</feature>
<organism evidence="2 3">
    <name type="scientific">Chroogloeocystis siderophila 5.2 s.c.1</name>
    <dbReference type="NCBI Taxonomy" id="247279"/>
    <lineage>
        <taxon>Bacteria</taxon>
        <taxon>Bacillati</taxon>
        <taxon>Cyanobacteriota</taxon>
        <taxon>Cyanophyceae</taxon>
        <taxon>Oscillatoriophycideae</taxon>
        <taxon>Chroococcales</taxon>
        <taxon>Chroococcaceae</taxon>
        <taxon>Chroogloeocystis</taxon>
    </lineage>
</organism>
<accession>A0A1U7HS74</accession>
<gene>
    <name evidence="2" type="ORF">NIES1031_11870</name>
</gene>
<feature type="transmembrane region" description="Helical" evidence="1">
    <location>
        <begin position="95"/>
        <end position="114"/>
    </location>
</feature>
<sequence>MDDNQSTQQSSQQRSNLQLARARRRGSAKSSTLLNSVLAVLCSPWLLWPLLWLILLLVATLSIFSLTFAGFVDRPESAPLVVQVPDAVITGSDRLVIWVVGAIVICAAGYWVVFRQLKGSSQPKRKHQRRQRRSRNRKQQLQMLLAQQPSAVPRVKPPIVIEPEISPTPKPPVVEVAEPHSFEPTVVEVLDSNGSREDPVITILPPEDAQQVDVEKVALAEMMDIRKRRSLSSILGKTYDEETEE</sequence>
<evidence type="ECO:0000313" key="2">
    <source>
        <dbReference type="EMBL" id="OKH26432.1"/>
    </source>
</evidence>
<proteinExistence type="predicted"/>
<keyword evidence="1" id="KW-1133">Transmembrane helix</keyword>
<dbReference type="RefSeq" id="WP_073549573.1">
    <property type="nucleotide sequence ID" value="NZ_CAWMVK010000042.1"/>
</dbReference>
<keyword evidence="3" id="KW-1185">Reference proteome</keyword>
<dbReference type="EMBL" id="MRCC01000008">
    <property type="protein sequence ID" value="OKH26432.1"/>
    <property type="molecule type" value="Genomic_DNA"/>
</dbReference>
<comment type="caution">
    <text evidence="2">The sequence shown here is derived from an EMBL/GenBank/DDBJ whole genome shotgun (WGS) entry which is preliminary data.</text>
</comment>
<dbReference type="AlphaFoldDB" id="A0A1U7HS74"/>
<name>A0A1U7HS74_9CHRO</name>